<dbReference type="PANTHER" id="PTHR21705">
    <property type="entry name" value="RAI16 PROTEIN-RELATED"/>
    <property type="match status" value="1"/>
</dbReference>
<proteinExistence type="evidence at transcript level"/>
<dbReference type="Pfam" id="PF19314">
    <property type="entry name" value="DUF5917"/>
    <property type="match status" value="1"/>
</dbReference>
<dbReference type="InterPro" id="IPR045668">
    <property type="entry name" value="FHIP_KELAA_motif"/>
</dbReference>
<dbReference type="InterPro" id="IPR045669">
    <property type="entry name" value="FHIP_C"/>
</dbReference>
<name>A0A023F014_TRIIF</name>
<protein>
    <recommendedName>
        <fullName evidence="2">FHF complex subunit HOOK-interacting protein C-terminal domain-containing protein</fullName>
    </recommendedName>
</protein>
<organism evidence="3">
    <name type="scientific">Triatoma infestans</name>
    <name type="common">Assassin bug</name>
    <dbReference type="NCBI Taxonomy" id="30076"/>
    <lineage>
        <taxon>Eukaryota</taxon>
        <taxon>Metazoa</taxon>
        <taxon>Ecdysozoa</taxon>
        <taxon>Arthropoda</taxon>
        <taxon>Hexapoda</taxon>
        <taxon>Insecta</taxon>
        <taxon>Pterygota</taxon>
        <taxon>Neoptera</taxon>
        <taxon>Paraneoptera</taxon>
        <taxon>Hemiptera</taxon>
        <taxon>Heteroptera</taxon>
        <taxon>Panheteroptera</taxon>
        <taxon>Cimicomorpha</taxon>
        <taxon>Reduviidae</taxon>
        <taxon>Triatominae</taxon>
        <taxon>Triatoma</taxon>
    </lineage>
</organism>
<dbReference type="PANTHER" id="PTHR21705:SF11">
    <property type="entry name" value="FHIP FAMILY PROTEIN CG3558"/>
    <property type="match status" value="1"/>
</dbReference>
<evidence type="ECO:0000259" key="2">
    <source>
        <dbReference type="Pfam" id="PF19314"/>
    </source>
</evidence>
<dbReference type="Pfam" id="PF19311">
    <property type="entry name" value="KELAA"/>
    <property type="match status" value="1"/>
</dbReference>
<dbReference type="AlphaFoldDB" id="A0A023F014"/>
<accession>A0A023F014</accession>
<dbReference type="Pfam" id="PF10257">
    <property type="entry name" value="RAI16-like"/>
    <property type="match status" value="1"/>
</dbReference>
<evidence type="ECO:0000313" key="3">
    <source>
        <dbReference type="EMBL" id="JAC14835.1"/>
    </source>
</evidence>
<evidence type="ECO:0000256" key="1">
    <source>
        <dbReference type="ARBA" id="ARBA00024336"/>
    </source>
</evidence>
<feature type="domain" description="FHF complex subunit HOOK-interacting protein C-terminal" evidence="2">
    <location>
        <begin position="552"/>
        <end position="630"/>
    </location>
</feature>
<dbReference type="EMBL" id="GBBI01003877">
    <property type="protein sequence ID" value="JAC14835.1"/>
    <property type="molecule type" value="mRNA"/>
</dbReference>
<sequence>MSWLRNASLSGNYIKHKVITSPNKDFDPLACYESFRKHWQQINEIIQNTTGSPGGVKYDDMKAVVYNLDHMVTLLILEHQSSQVSNSCFNYIVSDQILDKLYSWSLHTGRYANALKSEQLRLHEKIIEELGVERWLHGGVVGALCTLLSSCLEVCFSTDQERCLIDLISQLCISFIHNDHYLHSFFDYTIAQHPKFVIFSLLIPYVHREGTIGQKAREALLLCMELSKKHDPIAEFIAVHSNICLVLATGLSGLYSSLPRRLDIDAVDWHRLTPDDVNELPPLAAFMNSLDFCNAAVHRAHPLVVRTLLEFIYQGFLVPVMGPALIQSAVYELTTATSYFDAFIRSLSEPGLIFCFVKFILTEEYDGQCIIDILIERIHSSSKLCLVTLALLETLVDLNCEDIMLELVFKYLISCNHVMASQRSKINFRDPFCKNAEIFLLLAPNIQRNRRREGSLYGDYHAYLSDARTKIDRCAEATSMWVYKYDGENPPCSEGDRSHQSLQSVDETSSGYESIARTGEDLIYSDSDSPRSSDCPLASIKINSASSAATVGPFLQAVLDKLENMLSQHFFINLHLTGLISRLAIYSQPLLRSFLLDQSLVFQPSIRSLFQVLRSLKHKIESKLKEISSNQLINLINESESLLLERENKVVNVRKYALLHSIRSSFAANEDSITNGRLQEKDFKRSPLSSAFNSVFRRQNGNQTSTEHKLEELQSGYRYVPNGDDVHNLIMCSLLLTEWLKELAAISQEHSVSSDWTSTNSLSSDWKFRA</sequence>
<reference evidence="3" key="1">
    <citation type="journal article" date="2014" name="PLoS Negl. Trop. Dis.">
        <title>An updated insight into the Sialotranscriptome of Triatoma infestans: developmental stage and geographic variations.</title>
        <authorList>
            <person name="Schwarz A."/>
            <person name="Medrano-Mercado N."/>
            <person name="Schaub G.A."/>
            <person name="Struchiner C.J."/>
            <person name="Bargues M.D."/>
            <person name="Levy M.Z."/>
            <person name="Ribeiro J.M."/>
        </authorList>
    </citation>
    <scope>NUCLEOTIDE SEQUENCE</scope>
    <source>
        <strain evidence="3">Chile</strain>
        <tissue evidence="3">Salivary glands</tissue>
    </source>
</reference>
<dbReference type="InterPro" id="IPR019384">
    <property type="entry name" value="FHIP"/>
</dbReference>
<comment type="similarity">
    <text evidence="1">Belongs to the FHIP family.</text>
</comment>